<sequence length="62" mass="7063">MNTTDQQCTICGKESEIGLHIVSSFICSSCEQEIVQIDVEDERYPFFVSRMKTILYEPNANA</sequence>
<organism evidence="1 2">
    <name type="scientific">Paenibacillus septentrionalis</name>
    <dbReference type="NCBI Taxonomy" id="429342"/>
    <lineage>
        <taxon>Bacteria</taxon>
        <taxon>Bacillati</taxon>
        <taxon>Bacillota</taxon>
        <taxon>Bacilli</taxon>
        <taxon>Bacillales</taxon>
        <taxon>Paenibacillaceae</taxon>
        <taxon>Paenibacillus</taxon>
    </lineage>
</organism>
<dbReference type="EMBL" id="JBHSTE010000011">
    <property type="protein sequence ID" value="MFC6335133.1"/>
    <property type="molecule type" value="Genomic_DNA"/>
</dbReference>
<dbReference type="Proteomes" id="UP001596233">
    <property type="component" value="Unassembled WGS sequence"/>
</dbReference>
<gene>
    <name evidence="1" type="ORF">ACFP56_21085</name>
</gene>
<evidence type="ECO:0000313" key="2">
    <source>
        <dbReference type="Proteomes" id="UP001596233"/>
    </source>
</evidence>
<dbReference type="Pfam" id="PF10764">
    <property type="entry name" value="Gin"/>
    <property type="match status" value="1"/>
</dbReference>
<dbReference type="RefSeq" id="WP_379238366.1">
    <property type="nucleotide sequence ID" value="NZ_JBHSTE010000011.1"/>
</dbReference>
<accession>A0ABW1VAW8</accession>
<comment type="caution">
    <text evidence="1">The sequence shown here is derived from an EMBL/GenBank/DDBJ whole genome shotgun (WGS) entry which is preliminary data.</text>
</comment>
<evidence type="ECO:0000313" key="1">
    <source>
        <dbReference type="EMBL" id="MFC6335133.1"/>
    </source>
</evidence>
<reference evidence="2" key="1">
    <citation type="journal article" date="2019" name="Int. J. Syst. Evol. Microbiol.">
        <title>The Global Catalogue of Microorganisms (GCM) 10K type strain sequencing project: providing services to taxonomists for standard genome sequencing and annotation.</title>
        <authorList>
            <consortium name="The Broad Institute Genomics Platform"/>
            <consortium name="The Broad Institute Genome Sequencing Center for Infectious Disease"/>
            <person name="Wu L."/>
            <person name="Ma J."/>
        </authorList>
    </citation>
    <scope>NUCLEOTIDE SEQUENCE [LARGE SCALE GENOMIC DNA]</scope>
    <source>
        <strain evidence="2">PCU 280</strain>
    </source>
</reference>
<dbReference type="InterPro" id="IPR019700">
    <property type="entry name" value="Sigma-G_inhibitor_Gin"/>
</dbReference>
<protein>
    <submittedName>
        <fullName evidence="1">Sigma factor G inhibitor Gin</fullName>
    </submittedName>
</protein>
<proteinExistence type="predicted"/>
<name>A0ABW1VAW8_9BACL</name>
<keyword evidence="2" id="KW-1185">Reference proteome</keyword>